<dbReference type="Proteomes" id="UP001149090">
    <property type="component" value="Unassembled WGS sequence"/>
</dbReference>
<protein>
    <submittedName>
        <fullName evidence="1">Uncharacterized protein</fullName>
    </submittedName>
</protein>
<accession>A0A9Q0LSG3</accession>
<dbReference type="EMBL" id="JAPDFW010000055">
    <property type="protein sequence ID" value="KAJ5078168.1"/>
    <property type="molecule type" value="Genomic_DNA"/>
</dbReference>
<name>A0A9Q0LSG3_ANAIG</name>
<keyword evidence="2" id="KW-1185">Reference proteome</keyword>
<sequence length="205" mass="23316">MDLKDAISFDSPVLTIISLWNSYIHYIIKNLGIFVYLEKEHLNNILEKFGEGNIKDIPLGFIFLPLECGGLGLFQPNIYIYTFKQSSDYRVEKPTTLKQSTEDLGFGLSPFTQYGTTSLLQQQNQMFSNQYGGGFAAKKPAFGFGPRYTSSSMKSTSMKAVPKMMAKRKVFGRAKSKSKPIFAKIESESDEYEDEYDDNEKNIKR</sequence>
<gene>
    <name evidence="1" type="ORF">M0811_05426</name>
</gene>
<reference evidence="1" key="1">
    <citation type="submission" date="2022-10" db="EMBL/GenBank/DDBJ databases">
        <title>Novel sulphate-reducing endosymbionts in the free-living metamonad Anaeramoeba.</title>
        <authorList>
            <person name="Jerlstrom-Hultqvist J."/>
            <person name="Cepicka I."/>
            <person name="Gallot-Lavallee L."/>
            <person name="Salas-Leiva D."/>
            <person name="Curtis B.A."/>
            <person name="Zahonova K."/>
            <person name="Pipaliya S."/>
            <person name="Dacks J."/>
            <person name="Roger A.J."/>
        </authorList>
    </citation>
    <scope>NUCLEOTIDE SEQUENCE</scope>
    <source>
        <strain evidence="1">BMAN</strain>
    </source>
</reference>
<evidence type="ECO:0000313" key="2">
    <source>
        <dbReference type="Proteomes" id="UP001149090"/>
    </source>
</evidence>
<evidence type="ECO:0000313" key="1">
    <source>
        <dbReference type="EMBL" id="KAJ5078168.1"/>
    </source>
</evidence>
<proteinExistence type="predicted"/>
<dbReference type="AlphaFoldDB" id="A0A9Q0LSG3"/>
<comment type="caution">
    <text evidence="1">The sequence shown here is derived from an EMBL/GenBank/DDBJ whole genome shotgun (WGS) entry which is preliminary data.</text>
</comment>
<organism evidence="1 2">
    <name type="scientific">Anaeramoeba ignava</name>
    <name type="common">Anaerobic marine amoeba</name>
    <dbReference type="NCBI Taxonomy" id="1746090"/>
    <lineage>
        <taxon>Eukaryota</taxon>
        <taxon>Metamonada</taxon>
        <taxon>Anaeramoebidae</taxon>
        <taxon>Anaeramoeba</taxon>
    </lineage>
</organism>